<evidence type="ECO:0000313" key="2">
    <source>
        <dbReference type="Proteomes" id="UP000799753"/>
    </source>
</evidence>
<evidence type="ECO:0000313" key="1">
    <source>
        <dbReference type="EMBL" id="KAF2638845.1"/>
    </source>
</evidence>
<organism evidence="1 2">
    <name type="scientific">Massarina eburnea CBS 473.64</name>
    <dbReference type="NCBI Taxonomy" id="1395130"/>
    <lineage>
        <taxon>Eukaryota</taxon>
        <taxon>Fungi</taxon>
        <taxon>Dikarya</taxon>
        <taxon>Ascomycota</taxon>
        <taxon>Pezizomycotina</taxon>
        <taxon>Dothideomycetes</taxon>
        <taxon>Pleosporomycetidae</taxon>
        <taxon>Pleosporales</taxon>
        <taxon>Massarineae</taxon>
        <taxon>Massarinaceae</taxon>
        <taxon>Massarina</taxon>
    </lineage>
</organism>
<proteinExistence type="predicted"/>
<dbReference type="AlphaFoldDB" id="A0A6A6RUP1"/>
<reference evidence="1" key="1">
    <citation type="journal article" date="2020" name="Stud. Mycol.">
        <title>101 Dothideomycetes genomes: a test case for predicting lifestyles and emergence of pathogens.</title>
        <authorList>
            <person name="Haridas S."/>
            <person name="Albert R."/>
            <person name="Binder M."/>
            <person name="Bloem J."/>
            <person name="Labutti K."/>
            <person name="Salamov A."/>
            <person name="Andreopoulos B."/>
            <person name="Baker S."/>
            <person name="Barry K."/>
            <person name="Bills G."/>
            <person name="Bluhm B."/>
            <person name="Cannon C."/>
            <person name="Castanera R."/>
            <person name="Culley D."/>
            <person name="Daum C."/>
            <person name="Ezra D."/>
            <person name="Gonzalez J."/>
            <person name="Henrissat B."/>
            <person name="Kuo A."/>
            <person name="Liang C."/>
            <person name="Lipzen A."/>
            <person name="Lutzoni F."/>
            <person name="Magnuson J."/>
            <person name="Mondo S."/>
            <person name="Nolan M."/>
            <person name="Ohm R."/>
            <person name="Pangilinan J."/>
            <person name="Park H.-J."/>
            <person name="Ramirez L."/>
            <person name="Alfaro M."/>
            <person name="Sun H."/>
            <person name="Tritt A."/>
            <person name="Yoshinaga Y."/>
            <person name="Zwiers L.-H."/>
            <person name="Turgeon B."/>
            <person name="Goodwin S."/>
            <person name="Spatafora J."/>
            <person name="Crous P."/>
            <person name="Grigoriev I."/>
        </authorList>
    </citation>
    <scope>NUCLEOTIDE SEQUENCE</scope>
    <source>
        <strain evidence="1">CBS 473.64</strain>
    </source>
</reference>
<name>A0A6A6RUP1_9PLEO</name>
<accession>A0A6A6RUP1</accession>
<gene>
    <name evidence="1" type="ORF">P280DRAFT_63933</name>
</gene>
<dbReference type="Proteomes" id="UP000799753">
    <property type="component" value="Unassembled WGS sequence"/>
</dbReference>
<sequence>MGFSILTMSAGHLPPGIVGQEAVVTGQTHIARQRVILSTLESNSDNNRHYDNTPTPHVYTLWPHHDMWYFFTTVGGRYSRQVKHSPLLVSFSSISRVIIVLGQGNGVNKNSPVKCFTRRIRRHSLISFHS</sequence>
<keyword evidence="2" id="KW-1185">Reference proteome</keyword>
<dbReference type="EMBL" id="MU006788">
    <property type="protein sequence ID" value="KAF2638845.1"/>
    <property type="molecule type" value="Genomic_DNA"/>
</dbReference>
<protein>
    <submittedName>
        <fullName evidence="1">Uncharacterized protein</fullName>
    </submittedName>
</protein>